<evidence type="ECO:0000313" key="2">
    <source>
        <dbReference type="EMBL" id="MBJ7316759.1"/>
    </source>
</evidence>
<evidence type="ECO:0000313" key="4">
    <source>
        <dbReference type="Proteomes" id="UP000655994"/>
    </source>
</evidence>
<dbReference type="RefSeq" id="WP_199493457.1">
    <property type="nucleotide sequence ID" value="NZ_JAEMOP010000009.1"/>
</dbReference>
<reference evidence="2 4" key="1">
    <citation type="submission" date="2020-09" db="EMBL/GenBank/DDBJ databases">
        <title>Draft Genomes of Bacterial Isolates from North Pond Shallow Sediments.</title>
        <authorList>
            <person name="Kiel Reese B."/>
            <person name="Mullis M."/>
            <person name="Weisend R.E."/>
        </authorList>
    </citation>
    <scope>NUCLEOTIDE SEQUENCE</scope>
    <source>
        <strain evidence="2">KJE-2</strain>
        <strain evidence="1 4">KJE-3</strain>
    </source>
</reference>
<name>A0A8I1KK46_9GAMM</name>
<proteinExistence type="predicted"/>
<dbReference type="EMBL" id="JAEMOP010000009">
    <property type="protein sequence ID" value="MBJ7316759.1"/>
    <property type="molecule type" value="Genomic_DNA"/>
</dbReference>
<accession>A0A8I1KK46</accession>
<gene>
    <name evidence="1" type="ORF">JHC10_01280</name>
    <name evidence="2" type="ORF">JHC11_12260</name>
</gene>
<protein>
    <submittedName>
        <fullName evidence="2">Uncharacterized protein</fullName>
    </submittedName>
</protein>
<dbReference type="AlphaFoldDB" id="A0A8I1KK46"/>
<keyword evidence="4" id="KW-1185">Reference proteome</keyword>
<organism evidence="2 3">
    <name type="scientific">Idiomarina abyssalis</name>
    <dbReference type="NCBI Taxonomy" id="86102"/>
    <lineage>
        <taxon>Bacteria</taxon>
        <taxon>Pseudomonadati</taxon>
        <taxon>Pseudomonadota</taxon>
        <taxon>Gammaproteobacteria</taxon>
        <taxon>Alteromonadales</taxon>
        <taxon>Idiomarinaceae</taxon>
        <taxon>Idiomarina</taxon>
    </lineage>
</organism>
<evidence type="ECO:0000313" key="3">
    <source>
        <dbReference type="Proteomes" id="UP000621390"/>
    </source>
</evidence>
<evidence type="ECO:0000313" key="1">
    <source>
        <dbReference type="EMBL" id="MBJ7265567.1"/>
    </source>
</evidence>
<dbReference type="Proteomes" id="UP000655994">
    <property type="component" value="Unassembled WGS sequence"/>
</dbReference>
<dbReference type="EMBL" id="JAEMOS010000002">
    <property type="protein sequence ID" value="MBJ7265567.1"/>
    <property type="molecule type" value="Genomic_DNA"/>
</dbReference>
<sequence>MENQVLELTLKAKQKLLASDSLTIEMPNSMRLGIEYMEPDDATAFQIYVHRLVNSDVHVFGRLFLSDESQIVEAVDGEGNPLSTEQVYELLAPVGT</sequence>
<dbReference type="Proteomes" id="UP000621390">
    <property type="component" value="Unassembled WGS sequence"/>
</dbReference>
<comment type="caution">
    <text evidence="2">The sequence shown here is derived from an EMBL/GenBank/DDBJ whole genome shotgun (WGS) entry which is preliminary data.</text>
</comment>